<dbReference type="InterPro" id="IPR001647">
    <property type="entry name" value="HTH_TetR"/>
</dbReference>
<dbReference type="PROSITE" id="PS50977">
    <property type="entry name" value="HTH_TETR_2"/>
    <property type="match status" value="1"/>
</dbReference>
<feature type="domain" description="HTH tetR-type" evidence="6">
    <location>
        <begin position="30"/>
        <end position="90"/>
    </location>
</feature>
<evidence type="ECO:0000256" key="1">
    <source>
        <dbReference type="ARBA" id="ARBA00023015"/>
    </source>
</evidence>
<evidence type="ECO:0000259" key="6">
    <source>
        <dbReference type="PROSITE" id="PS50977"/>
    </source>
</evidence>
<dbReference type="STRING" id="1036779.SAMN04515666_103301"/>
<keyword evidence="2 4" id="KW-0238">DNA-binding</keyword>
<feature type="DNA-binding region" description="H-T-H motif" evidence="4">
    <location>
        <begin position="53"/>
        <end position="72"/>
    </location>
</feature>
<sequence>MPRTNSAKPTPEPSGVFADKPRTRGRPRRSATDAAITRAVLDLLAEVGYQRLSYDMVAQRTGATRPTIYLRGANKVLLVLGALIEGYGIDPTPDTGSLAGDLLELQRSQIRFWNDPVIAGLFPGLLADISAEPELASSWWHGFVAPRRASTSRALGRARARGELTGEIDAEWICDLLTGPLICRAFLGGYRRLPEELAEETTRFVMSRLAAD</sequence>
<dbReference type="AlphaFoldDB" id="A0A1H7NY06"/>
<organism evidence="7 8">
    <name type="scientific">Bosea lupini</name>
    <dbReference type="NCBI Taxonomy" id="1036779"/>
    <lineage>
        <taxon>Bacteria</taxon>
        <taxon>Pseudomonadati</taxon>
        <taxon>Pseudomonadota</taxon>
        <taxon>Alphaproteobacteria</taxon>
        <taxon>Hyphomicrobiales</taxon>
        <taxon>Boseaceae</taxon>
        <taxon>Bosea</taxon>
    </lineage>
</organism>
<keyword evidence="3" id="KW-0804">Transcription</keyword>
<evidence type="ECO:0000256" key="3">
    <source>
        <dbReference type="ARBA" id="ARBA00023163"/>
    </source>
</evidence>
<dbReference type="Gene3D" id="1.10.357.10">
    <property type="entry name" value="Tetracycline Repressor, domain 2"/>
    <property type="match status" value="1"/>
</dbReference>
<gene>
    <name evidence="7" type="ORF">SAMN04515666_103301</name>
</gene>
<dbReference type="InterPro" id="IPR009057">
    <property type="entry name" value="Homeodomain-like_sf"/>
</dbReference>
<reference evidence="8" key="1">
    <citation type="submission" date="2016-10" db="EMBL/GenBank/DDBJ databases">
        <authorList>
            <person name="Varghese N."/>
            <person name="Submissions S."/>
        </authorList>
    </citation>
    <scope>NUCLEOTIDE SEQUENCE [LARGE SCALE GENOMIC DNA]</scope>
    <source>
        <strain evidence="8">LMG 26383,CCUG 61248,R- 45681</strain>
    </source>
</reference>
<evidence type="ECO:0000313" key="7">
    <source>
        <dbReference type="EMBL" id="SEL28421.1"/>
    </source>
</evidence>
<keyword evidence="8" id="KW-1185">Reference proteome</keyword>
<dbReference type="SUPFAM" id="SSF48498">
    <property type="entry name" value="Tetracyclin repressor-like, C-terminal domain"/>
    <property type="match status" value="1"/>
</dbReference>
<accession>A0A1H7NY06</accession>
<name>A0A1H7NY06_9HYPH</name>
<evidence type="ECO:0000256" key="2">
    <source>
        <dbReference type="ARBA" id="ARBA00023125"/>
    </source>
</evidence>
<protein>
    <submittedName>
        <fullName evidence="7">DNA-binding transcriptional regulator, AcrR family</fullName>
    </submittedName>
</protein>
<feature type="region of interest" description="Disordered" evidence="5">
    <location>
        <begin position="1"/>
        <end position="31"/>
    </location>
</feature>
<dbReference type="InterPro" id="IPR036271">
    <property type="entry name" value="Tet_transcr_reg_TetR-rel_C_sf"/>
</dbReference>
<evidence type="ECO:0000256" key="5">
    <source>
        <dbReference type="SAM" id="MobiDB-lite"/>
    </source>
</evidence>
<dbReference type="Pfam" id="PF16859">
    <property type="entry name" value="TetR_C_11"/>
    <property type="match status" value="1"/>
</dbReference>
<evidence type="ECO:0000313" key="8">
    <source>
        <dbReference type="Proteomes" id="UP000199664"/>
    </source>
</evidence>
<dbReference type="InterPro" id="IPR011075">
    <property type="entry name" value="TetR_C"/>
</dbReference>
<dbReference type="Gene3D" id="1.10.10.60">
    <property type="entry name" value="Homeodomain-like"/>
    <property type="match status" value="1"/>
</dbReference>
<dbReference type="EMBL" id="FOAN01000003">
    <property type="protein sequence ID" value="SEL28421.1"/>
    <property type="molecule type" value="Genomic_DNA"/>
</dbReference>
<proteinExistence type="predicted"/>
<dbReference type="Proteomes" id="UP000199664">
    <property type="component" value="Unassembled WGS sequence"/>
</dbReference>
<dbReference type="SUPFAM" id="SSF46689">
    <property type="entry name" value="Homeodomain-like"/>
    <property type="match status" value="1"/>
</dbReference>
<evidence type="ECO:0000256" key="4">
    <source>
        <dbReference type="PROSITE-ProRule" id="PRU00335"/>
    </source>
</evidence>
<keyword evidence="1" id="KW-0805">Transcription regulation</keyword>
<dbReference type="GO" id="GO:0003677">
    <property type="term" value="F:DNA binding"/>
    <property type="evidence" value="ECO:0007669"/>
    <property type="project" value="UniProtKB-UniRule"/>
</dbReference>